<dbReference type="EMBL" id="GGEC01064164">
    <property type="protein sequence ID" value="MBX44648.1"/>
    <property type="molecule type" value="Transcribed_RNA"/>
</dbReference>
<name>A0A2P2NQ67_RHIMU</name>
<accession>A0A2P2NQ67</accession>
<sequence>MGITFANSSVFVCERVAIVEFLQT</sequence>
<reference evidence="1" key="1">
    <citation type="submission" date="2018-02" db="EMBL/GenBank/DDBJ databases">
        <title>Rhizophora mucronata_Transcriptome.</title>
        <authorList>
            <person name="Meera S.P."/>
            <person name="Sreeshan A."/>
            <person name="Augustine A."/>
        </authorList>
    </citation>
    <scope>NUCLEOTIDE SEQUENCE</scope>
    <source>
        <tissue evidence="1">Leaf</tissue>
    </source>
</reference>
<proteinExistence type="predicted"/>
<evidence type="ECO:0000313" key="1">
    <source>
        <dbReference type="EMBL" id="MBX44648.1"/>
    </source>
</evidence>
<dbReference type="AlphaFoldDB" id="A0A2P2NQ67"/>
<organism evidence="1">
    <name type="scientific">Rhizophora mucronata</name>
    <name type="common">Asiatic mangrove</name>
    <dbReference type="NCBI Taxonomy" id="61149"/>
    <lineage>
        <taxon>Eukaryota</taxon>
        <taxon>Viridiplantae</taxon>
        <taxon>Streptophyta</taxon>
        <taxon>Embryophyta</taxon>
        <taxon>Tracheophyta</taxon>
        <taxon>Spermatophyta</taxon>
        <taxon>Magnoliopsida</taxon>
        <taxon>eudicotyledons</taxon>
        <taxon>Gunneridae</taxon>
        <taxon>Pentapetalae</taxon>
        <taxon>rosids</taxon>
        <taxon>fabids</taxon>
        <taxon>Malpighiales</taxon>
        <taxon>Rhizophoraceae</taxon>
        <taxon>Rhizophora</taxon>
    </lineage>
</organism>
<protein>
    <submittedName>
        <fullName evidence="1">Uncharacterized protein</fullName>
    </submittedName>
</protein>